<dbReference type="Proteomes" id="UP000887574">
    <property type="component" value="Unplaced"/>
</dbReference>
<evidence type="ECO:0000313" key="3">
    <source>
        <dbReference type="WBParaSite" id="jg2235.1"/>
    </source>
</evidence>
<accession>A0A915DQ47</accession>
<keyword evidence="1" id="KW-0812">Transmembrane</keyword>
<feature type="transmembrane region" description="Helical" evidence="1">
    <location>
        <begin position="86"/>
        <end position="111"/>
    </location>
</feature>
<keyword evidence="2" id="KW-1185">Reference proteome</keyword>
<protein>
    <submittedName>
        <fullName evidence="3">Uncharacterized protein</fullName>
    </submittedName>
</protein>
<evidence type="ECO:0000256" key="1">
    <source>
        <dbReference type="SAM" id="Phobius"/>
    </source>
</evidence>
<keyword evidence="1" id="KW-0472">Membrane</keyword>
<feature type="transmembrane region" description="Helical" evidence="1">
    <location>
        <begin position="188"/>
        <end position="211"/>
    </location>
</feature>
<dbReference type="AlphaFoldDB" id="A0A915DQ47"/>
<feature type="transmembrane region" description="Helical" evidence="1">
    <location>
        <begin position="154"/>
        <end position="173"/>
    </location>
</feature>
<organism evidence="2 3">
    <name type="scientific">Ditylenchus dipsaci</name>
    <dbReference type="NCBI Taxonomy" id="166011"/>
    <lineage>
        <taxon>Eukaryota</taxon>
        <taxon>Metazoa</taxon>
        <taxon>Ecdysozoa</taxon>
        <taxon>Nematoda</taxon>
        <taxon>Chromadorea</taxon>
        <taxon>Rhabditida</taxon>
        <taxon>Tylenchina</taxon>
        <taxon>Tylenchomorpha</taxon>
        <taxon>Sphaerularioidea</taxon>
        <taxon>Anguinidae</taxon>
        <taxon>Anguininae</taxon>
        <taxon>Ditylenchus</taxon>
    </lineage>
</organism>
<evidence type="ECO:0000313" key="2">
    <source>
        <dbReference type="Proteomes" id="UP000887574"/>
    </source>
</evidence>
<proteinExistence type="predicted"/>
<sequence>MLNFVSLSLFPFSNNCTMTSLQANISAQEPWCPMNKSIFDKNSCYQNCELDCDKFDCLQNLIYLIAYEFEWKGPKPGGLKNTSPRAIHSLFGALSILMVAVSLFPCILNVARRQRRRWFKWCSQVNGLGSWIAAAISMTIAAKNFRKRISDTEAAFNICLYIICLIAILIGIGEELEEKELLPNQLRLFQIIALFSLFSAGVCTYLAMLIYRT</sequence>
<dbReference type="WBParaSite" id="jg2235.1">
    <property type="protein sequence ID" value="jg2235.1"/>
    <property type="gene ID" value="jg2235"/>
</dbReference>
<keyword evidence="1" id="KW-1133">Transmembrane helix</keyword>
<name>A0A915DQ47_9BILA</name>
<reference evidence="3" key="1">
    <citation type="submission" date="2022-11" db="UniProtKB">
        <authorList>
            <consortium name="WormBaseParasite"/>
        </authorList>
    </citation>
    <scope>IDENTIFICATION</scope>
</reference>